<dbReference type="AlphaFoldDB" id="A0A9P5Q6M9"/>
<dbReference type="OrthoDB" id="3171382at2759"/>
<name>A0A9P5Q6M9_9AGAR</name>
<dbReference type="Proteomes" id="UP000772434">
    <property type="component" value="Unassembled WGS sequence"/>
</dbReference>
<sequence length="339" mass="38401">MSSSQSKQQQGQPRHPAFTHWPTIKIFMPPQGRFSPSADEWCFTYCNQSVTGRIHGTPPECSTICIRKVFPHEVQNILSFKRHSNVQMEKDKDGNMKAKYPLPLEGQAAHVPRILGGKKVATANVEDSSPEKKPVPFPPNLDPKNPDTRFWNTGYYLFSSSNVYGTLEHLSSMHLDVSKLAARQTRREKTKQEWLEYQDWLERVGGVDNLPELEEGIWKEGLQGEAGEEAKKYWGHKQPPRLPPPNYLDGSALVPLSPASAFQLSEKIDKLLAPSKRALELFSQDVSSGTFTKFGHRIWEKSLTDEPAQLAMRSWEKLCDAWKKAGENSGGDDDNSRRR</sequence>
<reference evidence="1" key="1">
    <citation type="submission" date="2020-11" db="EMBL/GenBank/DDBJ databases">
        <authorList>
            <consortium name="DOE Joint Genome Institute"/>
            <person name="Ahrendt S."/>
            <person name="Riley R."/>
            <person name="Andreopoulos W."/>
            <person name="Labutti K."/>
            <person name="Pangilinan J."/>
            <person name="Ruiz-Duenas F.J."/>
            <person name="Barrasa J.M."/>
            <person name="Sanchez-Garcia M."/>
            <person name="Camarero S."/>
            <person name="Miyauchi S."/>
            <person name="Serrano A."/>
            <person name="Linde D."/>
            <person name="Babiker R."/>
            <person name="Drula E."/>
            <person name="Ayuso-Fernandez I."/>
            <person name="Pacheco R."/>
            <person name="Padilla G."/>
            <person name="Ferreira P."/>
            <person name="Barriuso J."/>
            <person name="Kellner H."/>
            <person name="Castanera R."/>
            <person name="Alfaro M."/>
            <person name="Ramirez L."/>
            <person name="Pisabarro A.G."/>
            <person name="Kuo A."/>
            <person name="Tritt A."/>
            <person name="Lipzen A."/>
            <person name="He G."/>
            <person name="Yan M."/>
            <person name="Ng V."/>
            <person name="Cullen D."/>
            <person name="Martin F."/>
            <person name="Rosso M.-N."/>
            <person name="Henrissat B."/>
            <person name="Hibbett D."/>
            <person name="Martinez A.T."/>
            <person name="Grigoriev I.V."/>
        </authorList>
    </citation>
    <scope>NUCLEOTIDE SEQUENCE</scope>
    <source>
        <strain evidence="1">AH 40177</strain>
    </source>
</reference>
<gene>
    <name evidence="1" type="ORF">BDP27DRAFT_1315302</name>
</gene>
<accession>A0A9P5Q6M9</accession>
<evidence type="ECO:0000313" key="2">
    <source>
        <dbReference type="Proteomes" id="UP000772434"/>
    </source>
</evidence>
<keyword evidence="2" id="KW-1185">Reference proteome</keyword>
<organism evidence="1 2">
    <name type="scientific">Rhodocollybia butyracea</name>
    <dbReference type="NCBI Taxonomy" id="206335"/>
    <lineage>
        <taxon>Eukaryota</taxon>
        <taxon>Fungi</taxon>
        <taxon>Dikarya</taxon>
        <taxon>Basidiomycota</taxon>
        <taxon>Agaricomycotina</taxon>
        <taxon>Agaricomycetes</taxon>
        <taxon>Agaricomycetidae</taxon>
        <taxon>Agaricales</taxon>
        <taxon>Marasmiineae</taxon>
        <taxon>Omphalotaceae</taxon>
        <taxon>Rhodocollybia</taxon>
    </lineage>
</organism>
<comment type="caution">
    <text evidence="1">The sequence shown here is derived from an EMBL/GenBank/DDBJ whole genome shotgun (WGS) entry which is preliminary data.</text>
</comment>
<evidence type="ECO:0000313" key="1">
    <source>
        <dbReference type="EMBL" id="KAF9075577.1"/>
    </source>
</evidence>
<protein>
    <submittedName>
        <fullName evidence="1">Uncharacterized protein</fullName>
    </submittedName>
</protein>
<dbReference type="EMBL" id="JADNRY010000009">
    <property type="protein sequence ID" value="KAF9075577.1"/>
    <property type="molecule type" value="Genomic_DNA"/>
</dbReference>
<proteinExistence type="predicted"/>